<feature type="transmembrane region" description="Helical" evidence="6">
    <location>
        <begin position="92"/>
        <end position="110"/>
    </location>
</feature>
<feature type="transmembrane region" description="Helical" evidence="6">
    <location>
        <begin position="147"/>
        <end position="169"/>
    </location>
</feature>
<reference evidence="7" key="1">
    <citation type="submission" date="2021-10" db="EMBL/GenBank/DDBJ databases">
        <title>Roseicella aerolatum sp. nov., isolated from aerosols of e-waste dismantling site.</title>
        <authorList>
            <person name="Qin T."/>
        </authorList>
    </citation>
    <scope>NUCLEOTIDE SEQUENCE</scope>
    <source>
        <strain evidence="7">GB24</strain>
    </source>
</reference>
<feature type="transmembrane region" description="Helical" evidence="6">
    <location>
        <begin position="472"/>
        <end position="492"/>
    </location>
</feature>
<evidence type="ECO:0000256" key="4">
    <source>
        <dbReference type="ARBA" id="ARBA00022989"/>
    </source>
</evidence>
<feature type="transmembrane region" description="Helical" evidence="6">
    <location>
        <begin position="376"/>
        <end position="403"/>
    </location>
</feature>
<dbReference type="RefSeq" id="WP_226610275.1">
    <property type="nucleotide sequence ID" value="NZ_JAJAQI010000027.1"/>
</dbReference>
<dbReference type="InterPro" id="IPR001898">
    <property type="entry name" value="SLC13A/DASS"/>
</dbReference>
<feature type="transmembrane region" description="Helical" evidence="6">
    <location>
        <begin position="189"/>
        <end position="212"/>
    </location>
</feature>
<dbReference type="PANTHER" id="PTHR10283:SF82">
    <property type="entry name" value="SOLUTE CARRIER FAMILY 13 MEMBER 2"/>
    <property type="match status" value="1"/>
</dbReference>
<sequence length="500" mass="51065">MTESAQGGAAGPRKDAHSPLGLLLGLGLFAAMLLLPPPEGMSPVAWRVAAVAVLMASWWVTEAIPIPATGLLPLILFPLLGIANIGQASAPYADPLIFLFLGGFLVALALERWNLHRRIALRTVALVGTRPPALVGGFMLATAFLSMWVSNTATAVMMLPIGLSVIALLEDGARQDGDGQDGQAKAGGFATALLLGIAYAASIGGLGTLIGTPPNALLAGFMSRTYGVEIGFAQWMVIGVPLVVLLLSCTWLLLTRLVFALPRGDLGGASALLHAELGRLGPMSGPEKRVAVVFAAMAALWVVRPLLGDLVPGINDTGIAIAAALALFILPAGRGQGGAALLGWDAARRLPWGVLLLFGGGLSLAAAITRSGLAEWIGAALGGFGVLPVLIVVLVVTAAIVFLTELTSNTATAAAFLPLVASLAPALGADPFLLTIPTALAASCAFMMPVATPPNAIVYGSGHLTIAQMARAGFWLNLLSIAVIVGLAWLAVGRLFAVPG</sequence>
<feature type="transmembrane region" description="Helical" evidence="6">
    <location>
        <begin position="119"/>
        <end position="141"/>
    </location>
</feature>
<dbReference type="EMBL" id="JAJAQI010000027">
    <property type="protein sequence ID" value="MCB4823485.1"/>
    <property type="molecule type" value="Genomic_DNA"/>
</dbReference>
<feature type="transmembrane region" description="Helical" evidence="6">
    <location>
        <begin position="313"/>
        <end position="330"/>
    </location>
</feature>
<gene>
    <name evidence="7" type="ORF">LHA35_17280</name>
</gene>
<keyword evidence="2" id="KW-0813">Transport</keyword>
<feature type="transmembrane region" description="Helical" evidence="6">
    <location>
        <begin position="410"/>
        <end position="427"/>
    </location>
</feature>
<evidence type="ECO:0000256" key="5">
    <source>
        <dbReference type="ARBA" id="ARBA00023136"/>
    </source>
</evidence>
<keyword evidence="8" id="KW-1185">Reference proteome</keyword>
<dbReference type="Pfam" id="PF00939">
    <property type="entry name" value="Na_sulph_symp"/>
    <property type="match status" value="1"/>
</dbReference>
<dbReference type="NCBIfam" id="TIGR00785">
    <property type="entry name" value="dass"/>
    <property type="match status" value="1"/>
</dbReference>
<keyword evidence="3 6" id="KW-0812">Transmembrane</keyword>
<evidence type="ECO:0000256" key="1">
    <source>
        <dbReference type="ARBA" id="ARBA00004141"/>
    </source>
</evidence>
<dbReference type="CDD" id="cd01115">
    <property type="entry name" value="SLC13_permease"/>
    <property type="match status" value="1"/>
</dbReference>
<evidence type="ECO:0000256" key="2">
    <source>
        <dbReference type="ARBA" id="ARBA00022448"/>
    </source>
</evidence>
<dbReference type="PANTHER" id="PTHR10283">
    <property type="entry name" value="SOLUTE CARRIER FAMILY 13 MEMBER"/>
    <property type="match status" value="1"/>
</dbReference>
<name>A0A9X1IEV7_9PROT</name>
<keyword evidence="4 6" id="KW-1133">Transmembrane helix</keyword>
<evidence type="ECO:0000256" key="3">
    <source>
        <dbReference type="ARBA" id="ARBA00022692"/>
    </source>
</evidence>
<evidence type="ECO:0000256" key="6">
    <source>
        <dbReference type="SAM" id="Phobius"/>
    </source>
</evidence>
<evidence type="ECO:0000313" key="8">
    <source>
        <dbReference type="Proteomes" id="UP001139311"/>
    </source>
</evidence>
<keyword evidence="5 6" id="KW-0472">Membrane</keyword>
<dbReference type="GO" id="GO:0015141">
    <property type="term" value="F:succinate transmembrane transporter activity"/>
    <property type="evidence" value="ECO:0007669"/>
    <property type="project" value="UniProtKB-ARBA"/>
</dbReference>
<evidence type="ECO:0000313" key="7">
    <source>
        <dbReference type="EMBL" id="MCB4823485.1"/>
    </source>
</evidence>
<feature type="transmembrane region" description="Helical" evidence="6">
    <location>
        <begin position="232"/>
        <end position="254"/>
    </location>
</feature>
<comment type="subcellular location">
    <subcellularLocation>
        <location evidence="1">Membrane</location>
        <topology evidence="1">Multi-pass membrane protein</topology>
    </subcellularLocation>
</comment>
<comment type="caution">
    <text evidence="7">The sequence shown here is derived from an EMBL/GenBank/DDBJ whole genome shotgun (WGS) entry which is preliminary data.</text>
</comment>
<dbReference type="AlphaFoldDB" id="A0A9X1IEV7"/>
<protein>
    <submittedName>
        <fullName evidence="7">SLC13 family permease</fullName>
    </submittedName>
</protein>
<dbReference type="Proteomes" id="UP001139311">
    <property type="component" value="Unassembled WGS sequence"/>
</dbReference>
<feature type="transmembrane region" description="Helical" evidence="6">
    <location>
        <begin position="20"/>
        <end position="38"/>
    </location>
</feature>
<dbReference type="InterPro" id="IPR031312">
    <property type="entry name" value="Na/sul_symport_CS"/>
</dbReference>
<accession>A0A9X1IEV7</accession>
<feature type="transmembrane region" description="Helical" evidence="6">
    <location>
        <begin position="350"/>
        <end position="370"/>
    </location>
</feature>
<proteinExistence type="predicted"/>
<organism evidence="7 8">
    <name type="scientific">Roseicella aerolata</name>
    <dbReference type="NCBI Taxonomy" id="2883479"/>
    <lineage>
        <taxon>Bacteria</taxon>
        <taxon>Pseudomonadati</taxon>
        <taxon>Pseudomonadota</taxon>
        <taxon>Alphaproteobacteria</taxon>
        <taxon>Acetobacterales</taxon>
        <taxon>Roseomonadaceae</taxon>
        <taxon>Roseicella</taxon>
    </lineage>
</organism>
<dbReference type="GO" id="GO:0005886">
    <property type="term" value="C:plasma membrane"/>
    <property type="evidence" value="ECO:0007669"/>
    <property type="project" value="TreeGrafter"/>
</dbReference>
<feature type="transmembrane region" description="Helical" evidence="6">
    <location>
        <begin position="68"/>
        <end position="86"/>
    </location>
</feature>
<dbReference type="PROSITE" id="PS01271">
    <property type="entry name" value="NA_SULFATE"/>
    <property type="match status" value="1"/>
</dbReference>
<feature type="transmembrane region" description="Helical" evidence="6">
    <location>
        <begin position="289"/>
        <end position="307"/>
    </location>
</feature>